<dbReference type="SUPFAM" id="SSF88946">
    <property type="entry name" value="Sigma2 domain of RNA polymerase sigma factors"/>
    <property type="match status" value="1"/>
</dbReference>
<dbReference type="NCBIfam" id="TIGR02937">
    <property type="entry name" value="sigma70-ECF"/>
    <property type="match status" value="1"/>
</dbReference>
<evidence type="ECO:0000313" key="6">
    <source>
        <dbReference type="EMBL" id="SHM11992.1"/>
    </source>
</evidence>
<evidence type="ECO:0000256" key="1">
    <source>
        <dbReference type="ARBA" id="ARBA00010641"/>
    </source>
</evidence>
<dbReference type="AlphaFoldDB" id="A0A1M7G6J5"/>
<evidence type="ECO:0000259" key="5">
    <source>
        <dbReference type="Pfam" id="PF04542"/>
    </source>
</evidence>
<keyword evidence="2" id="KW-0805">Transcription regulation</keyword>
<dbReference type="PANTHER" id="PTHR43133:SF60">
    <property type="entry name" value="RNA POLYMERASE SIGMA FACTOR SIGV"/>
    <property type="match status" value="1"/>
</dbReference>
<keyword evidence="4" id="KW-0804">Transcription</keyword>
<dbReference type="InterPro" id="IPR039425">
    <property type="entry name" value="RNA_pol_sigma-70-like"/>
</dbReference>
<evidence type="ECO:0000256" key="2">
    <source>
        <dbReference type="ARBA" id="ARBA00023015"/>
    </source>
</evidence>
<evidence type="ECO:0000313" key="7">
    <source>
        <dbReference type="Proteomes" id="UP000184394"/>
    </source>
</evidence>
<name>A0A1M7G6J5_RUMFL</name>
<dbReference type="InterPro" id="IPR013324">
    <property type="entry name" value="RNA_pol_sigma_r3/r4-like"/>
</dbReference>
<gene>
    <name evidence="6" type="ORF">SAMN04487860_101100</name>
</gene>
<dbReference type="GO" id="GO:0006352">
    <property type="term" value="P:DNA-templated transcription initiation"/>
    <property type="evidence" value="ECO:0007669"/>
    <property type="project" value="InterPro"/>
</dbReference>
<dbReference type="InterPro" id="IPR013325">
    <property type="entry name" value="RNA_pol_sigma_r2"/>
</dbReference>
<dbReference type="Pfam" id="PF04542">
    <property type="entry name" value="Sigma70_r2"/>
    <property type="match status" value="1"/>
</dbReference>
<protein>
    <submittedName>
        <fullName evidence="6">RNA polymerase sigma-70 factor, ECF subfamily</fullName>
    </submittedName>
</protein>
<dbReference type="RefSeq" id="WP_242939893.1">
    <property type="nucleotide sequence ID" value="NZ_FRCT01000001.1"/>
</dbReference>
<feature type="domain" description="RNA polymerase sigma-70 region 2" evidence="5">
    <location>
        <begin position="10"/>
        <end position="75"/>
    </location>
</feature>
<dbReference type="Proteomes" id="UP000184394">
    <property type="component" value="Unassembled WGS sequence"/>
</dbReference>
<keyword evidence="3" id="KW-0731">Sigma factor</keyword>
<dbReference type="SUPFAM" id="SSF88659">
    <property type="entry name" value="Sigma3 and sigma4 domains of RNA polymerase sigma factors"/>
    <property type="match status" value="1"/>
</dbReference>
<dbReference type="EMBL" id="FRCT01000001">
    <property type="protein sequence ID" value="SHM11992.1"/>
    <property type="molecule type" value="Genomic_DNA"/>
</dbReference>
<dbReference type="InterPro" id="IPR036388">
    <property type="entry name" value="WH-like_DNA-bd_sf"/>
</dbReference>
<evidence type="ECO:0000256" key="4">
    <source>
        <dbReference type="ARBA" id="ARBA00023163"/>
    </source>
</evidence>
<sequence>MTDELFLQAYDTYKNTVYAVIFNYLRSAEDASELSQDTFIKLYTYDGEFDSDEHMKAWLIRVAINGSKNHLRSRKHISSSPIPEDMSSDDRYETDEIIAEVMKLPEKYRVPIHLFYYEEYGISQIAEIL</sequence>
<dbReference type="PANTHER" id="PTHR43133">
    <property type="entry name" value="RNA POLYMERASE ECF-TYPE SIGMA FACTO"/>
    <property type="match status" value="1"/>
</dbReference>
<comment type="similarity">
    <text evidence="1">Belongs to the sigma-70 factor family. ECF subfamily.</text>
</comment>
<evidence type="ECO:0000256" key="3">
    <source>
        <dbReference type="ARBA" id="ARBA00023082"/>
    </source>
</evidence>
<dbReference type="GO" id="GO:0016987">
    <property type="term" value="F:sigma factor activity"/>
    <property type="evidence" value="ECO:0007669"/>
    <property type="project" value="UniProtKB-KW"/>
</dbReference>
<dbReference type="Gene3D" id="1.10.1740.10">
    <property type="match status" value="1"/>
</dbReference>
<dbReference type="Gene3D" id="1.10.10.10">
    <property type="entry name" value="Winged helix-like DNA-binding domain superfamily/Winged helix DNA-binding domain"/>
    <property type="match status" value="1"/>
</dbReference>
<accession>A0A1M7G6J5</accession>
<dbReference type="InterPro" id="IPR014284">
    <property type="entry name" value="RNA_pol_sigma-70_dom"/>
</dbReference>
<dbReference type="InterPro" id="IPR007627">
    <property type="entry name" value="RNA_pol_sigma70_r2"/>
</dbReference>
<reference evidence="6 7" key="1">
    <citation type="submission" date="2016-11" db="EMBL/GenBank/DDBJ databases">
        <authorList>
            <person name="Jaros S."/>
            <person name="Januszkiewicz K."/>
            <person name="Wedrychowicz H."/>
        </authorList>
    </citation>
    <scope>NUCLEOTIDE SEQUENCE [LARGE SCALE GENOMIC DNA]</scope>
    <source>
        <strain evidence="6 7">Y1</strain>
    </source>
</reference>
<proteinExistence type="inferred from homology"/>
<organism evidence="6 7">
    <name type="scientific">Ruminococcus flavefaciens</name>
    <dbReference type="NCBI Taxonomy" id="1265"/>
    <lineage>
        <taxon>Bacteria</taxon>
        <taxon>Bacillati</taxon>
        <taxon>Bacillota</taxon>
        <taxon>Clostridia</taxon>
        <taxon>Eubacteriales</taxon>
        <taxon>Oscillospiraceae</taxon>
        <taxon>Ruminococcus</taxon>
    </lineage>
</organism>